<organism evidence="3 4">
    <name type="scientific">Hibiscus syriacus</name>
    <name type="common">Rose of Sharon</name>
    <dbReference type="NCBI Taxonomy" id="106335"/>
    <lineage>
        <taxon>Eukaryota</taxon>
        <taxon>Viridiplantae</taxon>
        <taxon>Streptophyta</taxon>
        <taxon>Embryophyta</taxon>
        <taxon>Tracheophyta</taxon>
        <taxon>Spermatophyta</taxon>
        <taxon>Magnoliopsida</taxon>
        <taxon>eudicotyledons</taxon>
        <taxon>Gunneridae</taxon>
        <taxon>Pentapetalae</taxon>
        <taxon>rosids</taxon>
        <taxon>malvids</taxon>
        <taxon>Malvales</taxon>
        <taxon>Malvaceae</taxon>
        <taxon>Malvoideae</taxon>
        <taxon>Hibiscus</taxon>
    </lineage>
</organism>
<evidence type="ECO:0000313" key="3">
    <source>
        <dbReference type="EMBL" id="KAE8670907.1"/>
    </source>
</evidence>
<gene>
    <name evidence="3" type="ORF">F3Y22_tig00112044pilonHSYRG00097</name>
</gene>
<keyword evidence="2" id="KW-0131">Cell cycle</keyword>
<dbReference type="Gene3D" id="1.10.472.10">
    <property type="entry name" value="Cyclin-like"/>
    <property type="match status" value="1"/>
</dbReference>
<keyword evidence="1" id="KW-0132">Cell division</keyword>
<evidence type="ECO:0000256" key="2">
    <source>
        <dbReference type="ARBA" id="ARBA00023306"/>
    </source>
</evidence>
<reference evidence="3" key="1">
    <citation type="submission" date="2019-09" db="EMBL/GenBank/DDBJ databases">
        <title>Draft genome information of white flower Hibiscus syriacus.</title>
        <authorList>
            <person name="Kim Y.-M."/>
        </authorList>
    </citation>
    <scope>NUCLEOTIDE SEQUENCE [LARGE SCALE GENOMIC DNA]</scope>
    <source>
        <strain evidence="3">YM2019G1</strain>
    </source>
</reference>
<dbReference type="PANTHER" id="PTHR15615">
    <property type="match status" value="1"/>
</dbReference>
<protein>
    <submittedName>
        <fullName evidence="3">Cyclin-U4-3</fullName>
    </submittedName>
</protein>
<dbReference type="InterPro" id="IPR013922">
    <property type="entry name" value="Cyclin_PHO80-like"/>
</dbReference>
<dbReference type="GO" id="GO:0019901">
    <property type="term" value="F:protein kinase binding"/>
    <property type="evidence" value="ECO:0007669"/>
    <property type="project" value="InterPro"/>
</dbReference>
<name>A0A6A2YCQ2_HIBSY</name>
<sequence length="150" mass="17207">MSETETELGLETVPRVIGFLSSLLERVAEYNDDRRLFQSSEKVSVFHALTRPTISIGRYHNNAYYAKVGGISTAEMNILELDFLFCLGFQLNVAPTTFHAYCTFLQREMWMQIQPPLQHLPQPSSTIERSLKIHCCLNEDESTHHHHLAV</sequence>
<dbReference type="Proteomes" id="UP000436088">
    <property type="component" value="Unassembled WGS sequence"/>
</dbReference>
<dbReference type="GO" id="GO:0051301">
    <property type="term" value="P:cell division"/>
    <property type="evidence" value="ECO:0007669"/>
    <property type="project" value="UniProtKB-KW"/>
</dbReference>
<evidence type="ECO:0000313" key="4">
    <source>
        <dbReference type="Proteomes" id="UP000436088"/>
    </source>
</evidence>
<proteinExistence type="predicted"/>
<dbReference type="PANTHER" id="PTHR15615:SF101">
    <property type="entry name" value="CYCLIN-U4-1"/>
    <property type="match status" value="1"/>
</dbReference>
<accession>A0A6A2YCQ2</accession>
<evidence type="ECO:0000256" key="1">
    <source>
        <dbReference type="ARBA" id="ARBA00022618"/>
    </source>
</evidence>
<comment type="caution">
    <text evidence="3">The sequence shown here is derived from an EMBL/GenBank/DDBJ whole genome shotgun (WGS) entry which is preliminary data.</text>
</comment>
<dbReference type="Pfam" id="PF08613">
    <property type="entry name" value="Cyclin"/>
    <property type="match status" value="1"/>
</dbReference>
<dbReference type="AlphaFoldDB" id="A0A6A2YCQ2"/>
<dbReference type="EMBL" id="VEPZ02001491">
    <property type="protein sequence ID" value="KAE8670907.1"/>
    <property type="molecule type" value="Genomic_DNA"/>
</dbReference>
<keyword evidence="4" id="KW-1185">Reference proteome</keyword>